<dbReference type="EMBL" id="CAJNRD030001117">
    <property type="protein sequence ID" value="CAG5076679.1"/>
    <property type="molecule type" value="Genomic_DNA"/>
</dbReference>
<dbReference type="OrthoDB" id="10500494at2759"/>
<keyword evidence="2" id="KW-1185">Reference proteome</keyword>
<sequence>MEELLNSMLESTDNKPAVFNLKAMSNPEDHQMVSEPHQSVEELMAKYGMHRECRCDKFNEMVKLLDQEIQRFDEKSRAFWLRHPNCHSTDKSKLIELMINDLGKFDNKVTQPEDNHCWNSPILYQSIIDHQSLNNYLDYLDNNTEENELVDLFSVARSRKPKKKKKKKMASKPRQSLEEFMAENGIKPTCNCAKCRVMIKLLNEKIERFNEKSRAYNYRHHYRDVVNIPNLLERLKHDEGKFENNVTKPGDNPYLNTPHIYDSLSKVFVT</sequence>
<name>A0A8J2H0K5_COTCN</name>
<reference evidence="1" key="1">
    <citation type="submission" date="2021-04" db="EMBL/GenBank/DDBJ databases">
        <authorList>
            <person name="Chebbi M.A.C M."/>
        </authorList>
    </citation>
    <scope>NUCLEOTIDE SEQUENCE</scope>
</reference>
<organism evidence="1 2">
    <name type="scientific">Cotesia congregata</name>
    <name type="common">Parasitoid wasp</name>
    <name type="synonym">Apanteles congregatus</name>
    <dbReference type="NCBI Taxonomy" id="51543"/>
    <lineage>
        <taxon>Eukaryota</taxon>
        <taxon>Metazoa</taxon>
        <taxon>Ecdysozoa</taxon>
        <taxon>Arthropoda</taxon>
        <taxon>Hexapoda</taxon>
        <taxon>Insecta</taxon>
        <taxon>Pterygota</taxon>
        <taxon>Neoptera</taxon>
        <taxon>Endopterygota</taxon>
        <taxon>Hymenoptera</taxon>
        <taxon>Apocrita</taxon>
        <taxon>Ichneumonoidea</taxon>
        <taxon>Braconidae</taxon>
        <taxon>Microgastrinae</taxon>
        <taxon>Cotesia</taxon>
    </lineage>
</organism>
<protein>
    <submittedName>
        <fullName evidence="1">Uncharacterized protein</fullName>
    </submittedName>
</protein>
<proteinExistence type="predicted"/>
<gene>
    <name evidence="1" type="ORF">HICCMSTLAB_LOCUS2249</name>
</gene>
<accession>A0A8J2H0K5</accession>
<dbReference type="Proteomes" id="UP000786811">
    <property type="component" value="Unassembled WGS sequence"/>
</dbReference>
<evidence type="ECO:0000313" key="2">
    <source>
        <dbReference type="Proteomes" id="UP000786811"/>
    </source>
</evidence>
<comment type="caution">
    <text evidence="1">The sequence shown here is derived from an EMBL/GenBank/DDBJ whole genome shotgun (WGS) entry which is preliminary data.</text>
</comment>
<evidence type="ECO:0000313" key="1">
    <source>
        <dbReference type="EMBL" id="CAG5076679.1"/>
    </source>
</evidence>
<dbReference type="AlphaFoldDB" id="A0A8J2H0K5"/>